<sequence>MEQINWQPSTNSILDLQDWTDHDRLEIRPDFQRRLVWGEAAKIMLMDTILKNIPMPKIFVSNLVKNNRPYRSVIDGQQRITAILSFIRDEFSLKKPYDGEFLNKNFSELPEEIQYNFFRYKLDFNEINDASDDQLREIYSRVNKYSTVLNSQELRRSDFPGDFLTLSEKLAVNAFLNDTKIFTITSRRRFGDAEYVSELLAGLIDGVQDKKNTLDNFYRDYADWNVIEKNKIEKEFIEILKDIHLIFNEKEHIGQSGPLTTCYHEKIKFKGFISKTRFKQKSDFYALFFAIRKLKKLKYDIANKNLENLRIDLMFMHKYTNPHSDISLFREYATRCLSDANSKVSREWRIDFLFKILSGTYGGTSVESNEQLSSIALDWVEIIQNKDGCLPYSYCGKCKEDNLNYEDEYGKVRLNKSQLYWDNKQTNYQLTNSEFICGNCLKKNSE</sequence>
<dbReference type="RefSeq" id="WP_241502601.1">
    <property type="nucleotide sequence ID" value="NZ_CDSC02000434.1"/>
</dbReference>
<reference evidence="3" key="1">
    <citation type="submission" date="2016-06" db="EMBL/GenBank/DDBJ databases">
        <authorList>
            <person name="Petersen J."/>
            <person name="Sayavedra L."/>
        </authorList>
    </citation>
    <scope>NUCLEOTIDE SEQUENCE [LARGE SCALE GENOMIC DNA]</scope>
    <source>
        <strain evidence="3">BazSymA</strain>
    </source>
</reference>
<dbReference type="PANTHER" id="PTHR39639:SF1">
    <property type="entry name" value="DUF262 DOMAIN-CONTAINING PROTEIN"/>
    <property type="match status" value="1"/>
</dbReference>
<dbReference type="EMBL" id="CDSC02000434">
    <property type="protein sequence ID" value="SEI00990.1"/>
    <property type="molecule type" value="Genomic_DNA"/>
</dbReference>
<evidence type="ECO:0000259" key="1">
    <source>
        <dbReference type="Pfam" id="PF03235"/>
    </source>
</evidence>
<dbReference type="Pfam" id="PF03235">
    <property type="entry name" value="GmrSD_N"/>
    <property type="match status" value="1"/>
</dbReference>
<dbReference type="InterPro" id="IPR004919">
    <property type="entry name" value="GmrSD_N"/>
</dbReference>
<dbReference type="PANTHER" id="PTHR39639">
    <property type="entry name" value="CHROMOSOME 16, WHOLE GENOME SHOTGUN SEQUENCE"/>
    <property type="match status" value="1"/>
</dbReference>
<organism evidence="2 3">
    <name type="scientific">Bathymodiolus azoricus thioautotrophic gill symbiont</name>
    <dbReference type="NCBI Taxonomy" id="235205"/>
    <lineage>
        <taxon>Bacteria</taxon>
        <taxon>Pseudomonadati</taxon>
        <taxon>Pseudomonadota</taxon>
        <taxon>Gammaproteobacteria</taxon>
        <taxon>sulfur-oxidizing symbionts</taxon>
    </lineage>
</organism>
<feature type="domain" description="GmrSD restriction endonucleases N-terminal" evidence="1">
    <location>
        <begin position="27"/>
        <end position="159"/>
    </location>
</feature>
<name>A0A1H6MH93_9GAMM</name>
<dbReference type="Proteomes" id="UP000198988">
    <property type="component" value="Unassembled WGS sequence"/>
</dbReference>
<protein>
    <submittedName>
        <fullName evidence="2">Protein containing DUF262</fullName>
    </submittedName>
</protein>
<evidence type="ECO:0000313" key="2">
    <source>
        <dbReference type="EMBL" id="SEI00990.1"/>
    </source>
</evidence>
<accession>A0A1H6MH93</accession>
<evidence type="ECO:0000313" key="3">
    <source>
        <dbReference type="Proteomes" id="UP000198988"/>
    </source>
</evidence>
<dbReference type="AlphaFoldDB" id="A0A1H6MH93"/>
<gene>
    <name evidence="2" type="ORF">BAZSYMA_ACONTIG03236_1</name>
</gene>
<proteinExistence type="predicted"/>